<dbReference type="EMBL" id="CAXDID020000316">
    <property type="protein sequence ID" value="CAL6075812.1"/>
    <property type="molecule type" value="Genomic_DNA"/>
</dbReference>
<evidence type="ECO:0000313" key="2">
    <source>
        <dbReference type="EMBL" id="CAL6075812.1"/>
    </source>
</evidence>
<gene>
    <name evidence="1" type="ORF">HINF_LOCUS3527</name>
    <name evidence="2" type="ORF">HINF_LOCUS57388</name>
</gene>
<reference evidence="1" key="1">
    <citation type="submission" date="2023-06" db="EMBL/GenBank/DDBJ databases">
        <authorList>
            <person name="Kurt Z."/>
        </authorList>
    </citation>
    <scope>NUCLEOTIDE SEQUENCE</scope>
</reference>
<accession>A0AA86TH08</accession>
<keyword evidence="3" id="KW-1185">Reference proteome</keyword>
<evidence type="ECO:0000313" key="1">
    <source>
        <dbReference type="EMBL" id="CAI9915882.1"/>
    </source>
</evidence>
<protein>
    <submittedName>
        <fullName evidence="2">Hypothetical_protein</fullName>
    </submittedName>
</protein>
<reference evidence="2 3" key="2">
    <citation type="submission" date="2024-07" db="EMBL/GenBank/DDBJ databases">
        <authorList>
            <person name="Akdeniz Z."/>
        </authorList>
    </citation>
    <scope>NUCLEOTIDE SEQUENCE [LARGE SCALE GENOMIC DNA]</scope>
</reference>
<organism evidence="1">
    <name type="scientific">Hexamita inflata</name>
    <dbReference type="NCBI Taxonomy" id="28002"/>
    <lineage>
        <taxon>Eukaryota</taxon>
        <taxon>Metamonada</taxon>
        <taxon>Diplomonadida</taxon>
        <taxon>Hexamitidae</taxon>
        <taxon>Hexamitinae</taxon>
        <taxon>Hexamita</taxon>
    </lineage>
</organism>
<evidence type="ECO:0000313" key="3">
    <source>
        <dbReference type="Proteomes" id="UP001642409"/>
    </source>
</evidence>
<sequence>MFLFQVIYSNFASAGSNKIIVRTLKQYGARMQSNSSVLVKRTDLVIAGYGSYYLQNLQIFIFKRITKILSRLKFNNLAYYLLKKVNQVAPSHHALSYKRIQSLYFLAVITSTDITEARENLLLHNISEK</sequence>
<comment type="caution">
    <text evidence="1">The sequence shown here is derived from an EMBL/GenBank/DDBJ whole genome shotgun (WGS) entry which is preliminary data.</text>
</comment>
<name>A0AA86TH08_9EUKA</name>
<dbReference type="EMBL" id="CATOUU010000082">
    <property type="protein sequence ID" value="CAI9915882.1"/>
    <property type="molecule type" value="Genomic_DNA"/>
</dbReference>
<dbReference type="Proteomes" id="UP001642409">
    <property type="component" value="Unassembled WGS sequence"/>
</dbReference>
<dbReference type="AlphaFoldDB" id="A0AA86TH08"/>
<proteinExistence type="predicted"/>